<evidence type="ECO:0000313" key="2">
    <source>
        <dbReference type="EMBL" id="JAD36296.1"/>
    </source>
</evidence>
<protein>
    <submittedName>
        <fullName evidence="2">Uncharacterized protein</fullName>
    </submittedName>
</protein>
<accession>A0A0A8ZBU6</accession>
<reference evidence="2" key="1">
    <citation type="submission" date="2014-09" db="EMBL/GenBank/DDBJ databases">
        <authorList>
            <person name="Magalhaes I.L.F."/>
            <person name="Oliveira U."/>
            <person name="Santos F.R."/>
            <person name="Vidigal T.H.D.A."/>
            <person name="Brescovit A.D."/>
            <person name="Santos A.J."/>
        </authorList>
    </citation>
    <scope>NUCLEOTIDE SEQUENCE</scope>
    <source>
        <tissue evidence="2">Shoot tissue taken approximately 20 cm above the soil surface</tissue>
    </source>
</reference>
<dbReference type="AlphaFoldDB" id="A0A0A8ZBU6"/>
<proteinExistence type="predicted"/>
<sequence length="29" mass="3160">MAASLSSTASRPRAHLALQDRVKHDVPPF</sequence>
<dbReference type="EMBL" id="GBRH01261599">
    <property type="protein sequence ID" value="JAD36296.1"/>
    <property type="molecule type" value="Transcribed_RNA"/>
</dbReference>
<evidence type="ECO:0000256" key="1">
    <source>
        <dbReference type="SAM" id="MobiDB-lite"/>
    </source>
</evidence>
<name>A0A0A8ZBU6_ARUDO</name>
<organism evidence="2">
    <name type="scientific">Arundo donax</name>
    <name type="common">Giant reed</name>
    <name type="synonym">Donax arundinaceus</name>
    <dbReference type="NCBI Taxonomy" id="35708"/>
    <lineage>
        <taxon>Eukaryota</taxon>
        <taxon>Viridiplantae</taxon>
        <taxon>Streptophyta</taxon>
        <taxon>Embryophyta</taxon>
        <taxon>Tracheophyta</taxon>
        <taxon>Spermatophyta</taxon>
        <taxon>Magnoliopsida</taxon>
        <taxon>Liliopsida</taxon>
        <taxon>Poales</taxon>
        <taxon>Poaceae</taxon>
        <taxon>PACMAD clade</taxon>
        <taxon>Arundinoideae</taxon>
        <taxon>Arundineae</taxon>
        <taxon>Arundo</taxon>
    </lineage>
</organism>
<feature type="region of interest" description="Disordered" evidence="1">
    <location>
        <begin position="1"/>
        <end position="29"/>
    </location>
</feature>
<feature type="compositionally biased region" description="Basic and acidic residues" evidence="1">
    <location>
        <begin position="18"/>
        <end position="29"/>
    </location>
</feature>
<feature type="compositionally biased region" description="Polar residues" evidence="1">
    <location>
        <begin position="1"/>
        <end position="10"/>
    </location>
</feature>
<reference evidence="2" key="2">
    <citation type="journal article" date="2015" name="Data Brief">
        <title>Shoot transcriptome of the giant reed, Arundo donax.</title>
        <authorList>
            <person name="Barrero R.A."/>
            <person name="Guerrero F.D."/>
            <person name="Moolhuijzen P."/>
            <person name="Goolsby J.A."/>
            <person name="Tidwell J."/>
            <person name="Bellgard S.E."/>
            <person name="Bellgard M.I."/>
        </authorList>
    </citation>
    <scope>NUCLEOTIDE SEQUENCE</scope>
    <source>
        <tissue evidence="2">Shoot tissue taken approximately 20 cm above the soil surface</tissue>
    </source>
</reference>